<evidence type="ECO:0000313" key="10">
    <source>
        <dbReference type="Proteomes" id="UP001249291"/>
    </source>
</evidence>
<dbReference type="InterPro" id="IPR000515">
    <property type="entry name" value="MetI-like"/>
</dbReference>
<dbReference type="InterPro" id="IPR035906">
    <property type="entry name" value="MetI-like_sf"/>
</dbReference>
<organism evidence="9 10">
    <name type="scientific">Microbacterium foliorum</name>
    <dbReference type="NCBI Taxonomy" id="104336"/>
    <lineage>
        <taxon>Bacteria</taxon>
        <taxon>Bacillati</taxon>
        <taxon>Actinomycetota</taxon>
        <taxon>Actinomycetes</taxon>
        <taxon>Micrococcales</taxon>
        <taxon>Microbacteriaceae</taxon>
        <taxon>Microbacterium</taxon>
    </lineage>
</organism>
<reference evidence="9 10" key="1">
    <citation type="submission" date="2023-08" db="EMBL/GenBank/DDBJ databases">
        <title>Functional and genomic diversity of the sorghum phyllosphere microbiome.</title>
        <authorList>
            <person name="Shade A."/>
        </authorList>
    </citation>
    <scope>NUCLEOTIDE SEQUENCE [LARGE SCALE GENOMIC DNA]</scope>
    <source>
        <strain evidence="9 10">SORGH_AS_0445</strain>
    </source>
</reference>
<feature type="region of interest" description="Disordered" evidence="7">
    <location>
        <begin position="220"/>
        <end position="262"/>
    </location>
</feature>
<evidence type="ECO:0000256" key="1">
    <source>
        <dbReference type="ARBA" id="ARBA00004141"/>
    </source>
</evidence>
<comment type="caution">
    <text evidence="9">The sequence shown here is derived from an EMBL/GenBank/DDBJ whole genome shotgun (WGS) entry which is preliminary data.</text>
</comment>
<gene>
    <name evidence="9" type="ORF">QE375_003095</name>
</gene>
<dbReference type="RefSeq" id="WP_309692738.1">
    <property type="nucleotide sequence ID" value="NZ_JAVIZQ010000001.1"/>
</dbReference>
<keyword evidence="4 6" id="KW-1133">Transmembrane helix</keyword>
<evidence type="ECO:0000256" key="2">
    <source>
        <dbReference type="ARBA" id="ARBA00022448"/>
    </source>
</evidence>
<proteinExistence type="inferred from homology"/>
<dbReference type="Proteomes" id="UP001249291">
    <property type="component" value="Unassembled WGS sequence"/>
</dbReference>
<evidence type="ECO:0000256" key="4">
    <source>
        <dbReference type="ARBA" id="ARBA00022989"/>
    </source>
</evidence>
<evidence type="ECO:0000256" key="5">
    <source>
        <dbReference type="ARBA" id="ARBA00023136"/>
    </source>
</evidence>
<comment type="subcellular location">
    <subcellularLocation>
        <location evidence="6">Cell membrane</location>
        <topology evidence="6">Multi-pass membrane protein</topology>
    </subcellularLocation>
    <subcellularLocation>
        <location evidence="1">Membrane</location>
        <topology evidence="1">Multi-pass membrane protein</topology>
    </subcellularLocation>
</comment>
<keyword evidence="3 6" id="KW-0812">Transmembrane</keyword>
<feature type="transmembrane region" description="Helical" evidence="6">
    <location>
        <begin position="93"/>
        <end position="114"/>
    </location>
</feature>
<sequence length="262" mass="27182">MNLFLEAFAWMLAPAQWTGNYALPKLLGEHLTLTAISVVIAAAIAVPLGWLIGHTGKGREIAVAVSGAARAIPAFGLMILLVLLLGVLRVPQAAVTTFVLLAIPSLLAGAYTGLEAIDRRVIDSAKAMGMTGWQIFWKVEVPLGLPLLVGGIRSALLQVIATVTIAAYVGLGGLGYPIIQGIPLQRFDQVLAGAILVATLALIVDLLLAAAQHLAVPRGLRTGGRPSRRRSRSLTPAAEPSTTDPSAAESGPTSVVTQPATS</sequence>
<dbReference type="PANTHER" id="PTHR30177:SF33">
    <property type="entry name" value="POSSIBLE OSMOPROTECTANT (GLYCINE BETAINE_CARNITINE_CHOLINE_L-PROLINE) TRANSPORT INTEGRAL MEMBRANE PROTEIN ABC TRANSPORTER PROZ"/>
    <property type="match status" value="1"/>
</dbReference>
<dbReference type="Gene3D" id="1.10.3720.10">
    <property type="entry name" value="MetI-like"/>
    <property type="match status" value="1"/>
</dbReference>
<dbReference type="CDD" id="cd06261">
    <property type="entry name" value="TM_PBP2"/>
    <property type="match status" value="1"/>
</dbReference>
<dbReference type="InterPro" id="IPR051204">
    <property type="entry name" value="ABC_transp_perm/SBD"/>
</dbReference>
<dbReference type="SUPFAM" id="SSF161098">
    <property type="entry name" value="MetI-like"/>
    <property type="match status" value="1"/>
</dbReference>
<protein>
    <submittedName>
        <fullName evidence="9">Osmoprotectant transport system permease protein</fullName>
    </submittedName>
</protein>
<keyword evidence="2 6" id="KW-0813">Transport</keyword>
<evidence type="ECO:0000256" key="6">
    <source>
        <dbReference type="RuleBase" id="RU363032"/>
    </source>
</evidence>
<name>A0ABU1HU16_9MICO</name>
<keyword evidence="10" id="KW-1185">Reference proteome</keyword>
<feature type="domain" description="ABC transmembrane type-1" evidence="8">
    <location>
        <begin position="27"/>
        <end position="208"/>
    </location>
</feature>
<keyword evidence="5 6" id="KW-0472">Membrane</keyword>
<evidence type="ECO:0000256" key="3">
    <source>
        <dbReference type="ARBA" id="ARBA00022692"/>
    </source>
</evidence>
<evidence type="ECO:0000256" key="7">
    <source>
        <dbReference type="SAM" id="MobiDB-lite"/>
    </source>
</evidence>
<dbReference type="Pfam" id="PF00528">
    <property type="entry name" value="BPD_transp_1"/>
    <property type="match status" value="1"/>
</dbReference>
<dbReference type="EMBL" id="JAVIZQ010000001">
    <property type="protein sequence ID" value="MDR6143541.1"/>
    <property type="molecule type" value="Genomic_DNA"/>
</dbReference>
<evidence type="ECO:0000313" key="9">
    <source>
        <dbReference type="EMBL" id="MDR6143541.1"/>
    </source>
</evidence>
<dbReference type="PROSITE" id="PS50928">
    <property type="entry name" value="ABC_TM1"/>
    <property type="match status" value="1"/>
</dbReference>
<accession>A0ABU1HU16</accession>
<feature type="compositionally biased region" description="Polar residues" evidence="7">
    <location>
        <begin position="240"/>
        <end position="262"/>
    </location>
</feature>
<feature type="transmembrane region" description="Helical" evidence="6">
    <location>
        <begin position="191"/>
        <end position="211"/>
    </location>
</feature>
<evidence type="ECO:0000259" key="8">
    <source>
        <dbReference type="PROSITE" id="PS50928"/>
    </source>
</evidence>
<feature type="transmembrane region" description="Helical" evidence="6">
    <location>
        <begin position="155"/>
        <end position="179"/>
    </location>
</feature>
<feature type="transmembrane region" description="Helical" evidence="6">
    <location>
        <begin position="63"/>
        <end position="87"/>
    </location>
</feature>
<dbReference type="PANTHER" id="PTHR30177">
    <property type="entry name" value="GLYCINE BETAINE/L-PROLINE TRANSPORT SYSTEM PERMEASE PROTEIN PROW"/>
    <property type="match status" value="1"/>
</dbReference>
<comment type="similarity">
    <text evidence="6">Belongs to the binding-protein-dependent transport system permease family.</text>
</comment>
<feature type="transmembrane region" description="Helical" evidence="6">
    <location>
        <begin position="31"/>
        <end position="51"/>
    </location>
</feature>